<dbReference type="EMBL" id="ML180179">
    <property type="protein sequence ID" value="THU78509.1"/>
    <property type="molecule type" value="Genomic_DNA"/>
</dbReference>
<dbReference type="Gene3D" id="1.10.510.10">
    <property type="entry name" value="Transferase(Phosphotransferase) domain 1"/>
    <property type="match status" value="1"/>
</dbReference>
<dbReference type="PANTHER" id="PTHR38248:SF2">
    <property type="entry name" value="FUNK1 11"/>
    <property type="match status" value="1"/>
</dbReference>
<dbReference type="PROSITE" id="PS00109">
    <property type="entry name" value="PROTEIN_KINASE_TYR"/>
    <property type="match status" value="1"/>
</dbReference>
<dbReference type="InterPro" id="IPR040976">
    <property type="entry name" value="Pkinase_fungal"/>
</dbReference>
<proteinExistence type="predicted"/>
<dbReference type="InterPro" id="IPR008266">
    <property type="entry name" value="Tyr_kinase_AS"/>
</dbReference>
<gene>
    <name evidence="2" type="ORF">K435DRAFT_973507</name>
</gene>
<dbReference type="Proteomes" id="UP000297245">
    <property type="component" value="Unassembled WGS sequence"/>
</dbReference>
<dbReference type="AlphaFoldDB" id="A0A4S8KRY3"/>
<reference evidence="2 3" key="1">
    <citation type="journal article" date="2019" name="Nat. Ecol. Evol.">
        <title>Megaphylogeny resolves global patterns of mushroom evolution.</title>
        <authorList>
            <person name="Varga T."/>
            <person name="Krizsan K."/>
            <person name="Foldi C."/>
            <person name="Dima B."/>
            <person name="Sanchez-Garcia M."/>
            <person name="Sanchez-Ramirez S."/>
            <person name="Szollosi G.J."/>
            <person name="Szarkandi J.G."/>
            <person name="Papp V."/>
            <person name="Albert L."/>
            <person name="Andreopoulos W."/>
            <person name="Angelini C."/>
            <person name="Antonin V."/>
            <person name="Barry K.W."/>
            <person name="Bougher N.L."/>
            <person name="Buchanan P."/>
            <person name="Buyck B."/>
            <person name="Bense V."/>
            <person name="Catcheside P."/>
            <person name="Chovatia M."/>
            <person name="Cooper J."/>
            <person name="Damon W."/>
            <person name="Desjardin D."/>
            <person name="Finy P."/>
            <person name="Geml J."/>
            <person name="Haridas S."/>
            <person name="Hughes K."/>
            <person name="Justo A."/>
            <person name="Karasinski D."/>
            <person name="Kautmanova I."/>
            <person name="Kiss B."/>
            <person name="Kocsube S."/>
            <person name="Kotiranta H."/>
            <person name="LaButti K.M."/>
            <person name="Lechner B.E."/>
            <person name="Liimatainen K."/>
            <person name="Lipzen A."/>
            <person name="Lukacs Z."/>
            <person name="Mihaltcheva S."/>
            <person name="Morgado L.N."/>
            <person name="Niskanen T."/>
            <person name="Noordeloos M.E."/>
            <person name="Ohm R.A."/>
            <person name="Ortiz-Santana B."/>
            <person name="Ovrebo C."/>
            <person name="Racz N."/>
            <person name="Riley R."/>
            <person name="Savchenko A."/>
            <person name="Shiryaev A."/>
            <person name="Soop K."/>
            <person name="Spirin V."/>
            <person name="Szebenyi C."/>
            <person name="Tomsovsky M."/>
            <person name="Tulloss R.E."/>
            <person name="Uehling J."/>
            <person name="Grigoriev I.V."/>
            <person name="Vagvolgyi C."/>
            <person name="Papp T."/>
            <person name="Martin F.M."/>
            <person name="Miettinen O."/>
            <person name="Hibbett D.S."/>
            <person name="Nagy L.G."/>
        </authorList>
    </citation>
    <scope>NUCLEOTIDE SEQUENCE [LARGE SCALE GENOMIC DNA]</scope>
    <source>
        <strain evidence="2 3">CBS 962.96</strain>
    </source>
</reference>
<dbReference type="GO" id="GO:0004672">
    <property type="term" value="F:protein kinase activity"/>
    <property type="evidence" value="ECO:0007669"/>
    <property type="project" value="InterPro"/>
</dbReference>
<evidence type="ECO:0000313" key="3">
    <source>
        <dbReference type="Proteomes" id="UP000297245"/>
    </source>
</evidence>
<evidence type="ECO:0000259" key="1">
    <source>
        <dbReference type="Pfam" id="PF17667"/>
    </source>
</evidence>
<dbReference type="Pfam" id="PF17667">
    <property type="entry name" value="Pkinase_fungal"/>
    <property type="match status" value="2"/>
</dbReference>
<accession>A0A4S8KRY3</accession>
<feature type="domain" description="Fungal-type protein kinase" evidence="1">
    <location>
        <begin position="678"/>
        <end position="720"/>
    </location>
</feature>
<evidence type="ECO:0000313" key="2">
    <source>
        <dbReference type="EMBL" id="THU78509.1"/>
    </source>
</evidence>
<dbReference type="InterPro" id="IPR011009">
    <property type="entry name" value="Kinase-like_dom_sf"/>
</dbReference>
<keyword evidence="3" id="KW-1185">Reference proteome</keyword>
<name>A0A4S8KRY3_DENBC</name>
<sequence>MDSYRVDTKRSVPAFPGEPAELRRTDTLIKDATQNDGTLIRELTEHITQAPDSPIFEAIFNALKEGKLYTGEKWAGLPSKGDGPFQDVCNGIQTEFGNQQGLAGKGKGVWLDRHSQKPSSFTNTAESRPDIVHLLGVKEVWDKHLESLSKQDTPRMEPQNMIRTRAEKNSELSTEQLKNLIVYWCRVVVAVEIKPKDFSGYSNKEVQAAIQQLTGYMRQIFREQHDRRFAFGLILFHDWLSVWYCDRSGLLGIKALFTRIICRLSTMTPEELGWDPTMKLYRKDGNHIIFSHELDFQGVVEGFKDSAYYYRTHWVMSIVGKTYVTIRALSLSRAEIMCGRGQLVWSAVNPEERTIAVIKHSWSPYTTRGPDIPSPRFEAAVYALTGKAGDTKDHCIGRVVAIQIYFGNRTLVDIRKGITSDPLPASETSKVATSHAEPQEQIIHQTITGVTNMFESALPLTDRGLCRMALKDYGYAIKRFLSLKELLQTLSECIDGYEFLLMNGIVHRDLSPANILICPVDIEAAQFEPEKVVGRLNDLDHAKVDMEYRKRLTGHEFSISSDLIEQMELDDLVELMANLQSYFNSFLLGKKFRNRIGLHPELSKAIIYYTLPEDPEGADDHADEASSYLRSIVKSFNKSQWKEIQERAANQESSQVTLDDFKIFGWQRPPPPSFRECNSENEERSGTVPYMSHKLASQDKSELPHTAIHDMEALFWVLLYEAFTREGPGGGLRVELRIKTPETLEVLKVRNKVHCFFDGPRHIIAYNKKELFNNKTDFSSIVLPCIHPYFNPLIPLLEEWWRILCLAHDSDTRRGIEYIYPHLAFRQAIQEALGLLSASGGNTEDQYRAMMEKEINRRRQDQIEIMSMLRKICGDEQLP</sequence>
<protein>
    <recommendedName>
        <fullName evidence="1">Fungal-type protein kinase domain-containing protein</fullName>
    </recommendedName>
</protein>
<dbReference type="SUPFAM" id="SSF56112">
    <property type="entry name" value="Protein kinase-like (PK-like)"/>
    <property type="match status" value="1"/>
</dbReference>
<feature type="domain" description="Fungal-type protein kinase" evidence="1">
    <location>
        <begin position="175"/>
        <end position="547"/>
    </location>
</feature>
<dbReference type="OrthoDB" id="312874at2759"/>
<dbReference type="PANTHER" id="PTHR38248">
    <property type="entry name" value="FUNK1 6"/>
    <property type="match status" value="1"/>
</dbReference>
<organism evidence="2 3">
    <name type="scientific">Dendrothele bispora (strain CBS 962.96)</name>
    <dbReference type="NCBI Taxonomy" id="1314807"/>
    <lineage>
        <taxon>Eukaryota</taxon>
        <taxon>Fungi</taxon>
        <taxon>Dikarya</taxon>
        <taxon>Basidiomycota</taxon>
        <taxon>Agaricomycotina</taxon>
        <taxon>Agaricomycetes</taxon>
        <taxon>Agaricomycetidae</taxon>
        <taxon>Agaricales</taxon>
        <taxon>Agaricales incertae sedis</taxon>
        <taxon>Dendrothele</taxon>
    </lineage>
</organism>